<dbReference type="OrthoDB" id="543760at2759"/>
<dbReference type="GeneID" id="19013434"/>
<dbReference type="InterPro" id="IPR029044">
    <property type="entry name" value="Nucleotide-diphossugar_trans"/>
</dbReference>
<dbReference type="PANTHER" id="PTHR47213">
    <property type="entry name" value="OS07G0567300 PROTEIN"/>
    <property type="match status" value="1"/>
</dbReference>
<dbReference type="AlphaFoldDB" id="K8F8S1"/>
<gene>
    <name evidence="4" type="ordered locus">Bathy10g03590</name>
</gene>
<dbReference type="InterPro" id="IPR007577">
    <property type="entry name" value="GlycoTrfase_DXD_sugar-bd_CS"/>
</dbReference>
<feature type="transmembrane region" description="Helical" evidence="2">
    <location>
        <begin position="149"/>
        <end position="174"/>
    </location>
</feature>
<sequence length="492" mass="55137">MSPPSFPSFLQKRKNSQALVCFSNTMYNPGQGGGGGGGGMGGGHDINPSTTTTSTMNSGGGNTGEALHASHFTRQRRAAVMHSHVRSSSSSGGHLHDLAADNNSDDHHRNHHHHHRGVYGGKNSMMSSGSNNNKRDFSHSKRTFRKQTLFGIVFGIVMMIALALGASLLAKVFVNTNTSSSPSSLSKMNNNNNNKRAEHAGVFSPVAEGDSRVERFMAKSNCTLNFFLAWTTSAAKFSLRYRRTVESTLKFHPGACLIVYSPTMQLDHFQRFWDLGYNIIVERPDVPYLIRGTPAEAWYQGIDKWKNGEYFFSHITEIIRLATLWKYGGVYLDTDVVVMRELDNLHNAVGTELADERGEAKVLNGAVLAFRKGSTFIHECMVEFNTTYRIDSWGWNGPQLVTRVAARFPQGPELQILPTIGFYPIHWAKVRKYFTDEDPADQHAVWERMKRETYLFHYWNKITVKLVPTPGSLMYKVLNNYCLFCEETGMDG</sequence>
<dbReference type="Pfam" id="PF04488">
    <property type="entry name" value="Gly_transf_sug"/>
    <property type="match status" value="1"/>
</dbReference>
<keyword evidence="2" id="KW-0472">Membrane</keyword>
<proteinExistence type="predicted"/>
<keyword evidence="2" id="KW-1133">Transmembrane helix</keyword>
<dbReference type="Proteomes" id="UP000198341">
    <property type="component" value="Chromosome 10"/>
</dbReference>
<evidence type="ECO:0000256" key="2">
    <source>
        <dbReference type="SAM" id="Phobius"/>
    </source>
</evidence>
<dbReference type="KEGG" id="bpg:Bathy10g03590"/>
<feature type="compositionally biased region" description="Basic and acidic residues" evidence="1">
    <location>
        <begin position="94"/>
        <end position="108"/>
    </location>
</feature>
<dbReference type="RefSeq" id="XP_007510460.1">
    <property type="nucleotide sequence ID" value="XM_007510398.1"/>
</dbReference>
<keyword evidence="5" id="KW-1185">Reference proteome</keyword>
<dbReference type="eggNOG" id="KOG1928">
    <property type="taxonomic scope" value="Eukaryota"/>
</dbReference>
<organism evidence="4 5">
    <name type="scientific">Bathycoccus prasinos</name>
    <dbReference type="NCBI Taxonomy" id="41875"/>
    <lineage>
        <taxon>Eukaryota</taxon>
        <taxon>Viridiplantae</taxon>
        <taxon>Chlorophyta</taxon>
        <taxon>Mamiellophyceae</taxon>
        <taxon>Mamiellales</taxon>
        <taxon>Bathycoccaceae</taxon>
        <taxon>Bathycoccus</taxon>
    </lineage>
</organism>
<dbReference type="Pfam" id="PF04572">
    <property type="entry name" value="Gb3_synth"/>
    <property type="match status" value="1"/>
</dbReference>
<feature type="compositionally biased region" description="Low complexity" evidence="1">
    <location>
        <begin position="121"/>
        <end position="132"/>
    </location>
</feature>
<evidence type="ECO:0000313" key="4">
    <source>
        <dbReference type="EMBL" id="CCO17993.1"/>
    </source>
</evidence>
<dbReference type="EMBL" id="FO082269">
    <property type="protein sequence ID" value="CCO17993.1"/>
    <property type="molecule type" value="Genomic_DNA"/>
</dbReference>
<keyword evidence="2" id="KW-0812">Transmembrane</keyword>
<evidence type="ECO:0000313" key="5">
    <source>
        <dbReference type="Proteomes" id="UP000198341"/>
    </source>
</evidence>
<feature type="domain" description="Alpha 1,4-glycosyltransferase" evidence="3">
    <location>
        <begin position="369"/>
        <end position="485"/>
    </location>
</feature>
<accession>K8F8S1</accession>
<dbReference type="SUPFAM" id="SSF53448">
    <property type="entry name" value="Nucleotide-diphospho-sugar transferases"/>
    <property type="match status" value="1"/>
</dbReference>
<evidence type="ECO:0000259" key="3">
    <source>
        <dbReference type="Pfam" id="PF04572"/>
    </source>
</evidence>
<protein>
    <submittedName>
        <fullName evidence="4">Alpha-1,4-galactosyltransferase</fullName>
    </submittedName>
</protein>
<dbReference type="InterPro" id="IPR007652">
    <property type="entry name" value="A1-4-GlycosylTfrase_dom"/>
</dbReference>
<dbReference type="InterPro" id="IPR044789">
    <property type="entry name" value="Put_A1-4-GlycosylTfrase_plant"/>
</dbReference>
<dbReference type="PANTHER" id="PTHR47213:SF1">
    <property type="entry name" value="OS07G0567300 PROTEIN"/>
    <property type="match status" value="1"/>
</dbReference>
<name>K8F8S1_9CHLO</name>
<feature type="region of interest" description="Disordered" evidence="1">
    <location>
        <begin position="86"/>
        <end position="140"/>
    </location>
</feature>
<reference evidence="4 5" key="1">
    <citation type="submission" date="2011-10" db="EMBL/GenBank/DDBJ databases">
        <authorList>
            <person name="Genoscope - CEA"/>
        </authorList>
    </citation>
    <scope>NUCLEOTIDE SEQUENCE [LARGE SCALE GENOMIC DNA]</scope>
    <source>
        <strain evidence="4 5">RCC 1105</strain>
    </source>
</reference>
<evidence type="ECO:0000256" key="1">
    <source>
        <dbReference type="SAM" id="MobiDB-lite"/>
    </source>
</evidence>
<dbReference type="Gene3D" id="3.90.550.20">
    <property type="match status" value="1"/>
</dbReference>